<comment type="caution">
    <text evidence="2">The sequence shown here is derived from an EMBL/GenBank/DDBJ whole genome shotgun (WGS) entry which is preliminary data.</text>
</comment>
<feature type="region of interest" description="Disordered" evidence="1">
    <location>
        <begin position="278"/>
        <end position="325"/>
    </location>
</feature>
<protein>
    <submittedName>
        <fullName evidence="2">Uncharacterized protein</fullName>
    </submittedName>
</protein>
<dbReference type="Proteomes" id="UP000194236">
    <property type="component" value="Unassembled WGS sequence"/>
</dbReference>
<keyword evidence="3" id="KW-1185">Reference proteome</keyword>
<feature type="compositionally biased region" description="Basic and acidic residues" evidence="1">
    <location>
        <begin position="205"/>
        <end position="252"/>
    </location>
</feature>
<sequence length="325" mass="35518">MVAKKAETVAEQKPEEQLPKKRLSVKKPAAEQPSKVAESSPVEEPKRRLSIKKPTTTATEQTTDEKEPVKRRLSIKKRSSISTPAESATSSPASTAPSSPTSKTAPSLAAPSEEGKPPSTKRLSIKKPPTQASIPENKPIAVEKKVEEEMKRKDSTKAPETSTTEPEQPKKRLSIKKKTPNGELPTTAAASKMQKVPSIEIQTAEEERPSAAKRGSVRDASARKPSLESKPKVVVEDNENSRRDSLDRRDSVIEGMSARSSRRPSIVIIADEKGLAVDETGQMKKLRPGEMLEVRRGSRRGSNVVDLRRSSSTEIDRVDKPSTPL</sequence>
<feature type="compositionally biased region" description="Low complexity" evidence="1">
    <location>
        <begin position="80"/>
        <end position="112"/>
    </location>
</feature>
<dbReference type="EMBL" id="MUJZ01051232">
    <property type="protein sequence ID" value="OTF73517.1"/>
    <property type="molecule type" value="Genomic_DNA"/>
</dbReference>
<evidence type="ECO:0000256" key="1">
    <source>
        <dbReference type="SAM" id="MobiDB-lite"/>
    </source>
</evidence>
<reference evidence="2 3" key="1">
    <citation type="submission" date="2017-03" db="EMBL/GenBank/DDBJ databases">
        <title>Genome Survey of Euroglyphus maynei.</title>
        <authorList>
            <person name="Arlian L.G."/>
            <person name="Morgan M.S."/>
            <person name="Rider S.D."/>
        </authorList>
    </citation>
    <scope>NUCLEOTIDE SEQUENCE [LARGE SCALE GENOMIC DNA]</scope>
    <source>
        <strain evidence="2">Arlian Lab</strain>
        <tissue evidence="2">Whole body</tissue>
    </source>
</reference>
<feature type="compositionally biased region" description="Low complexity" evidence="1">
    <location>
        <begin position="52"/>
        <end position="61"/>
    </location>
</feature>
<feature type="compositionally biased region" description="Basic and acidic residues" evidence="1">
    <location>
        <begin position="1"/>
        <end position="19"/>
    </location>
</feature>
<feature type="compositionally biased region" description="Basic and acidic residues" evidence="1">
    <location>
        <begin position="141"/>
        <end position="157"/>
    </location>
</feature>
<evidence type="ECO:0000313" key="3">
    <source>
        <dbReference type="Proteomes" id="UP000194236"/>
    </source>
</evidence>
<feature type="compositionally biased region" description="Basic and acidic residues" evidence="1">
    <location>
        <begin position="306"/>
        <end position="325"/>
    </location>
</feature>
<feature type="compositionally biased region" description="Basic and acidic residues" evidence="1">
    <location>
        <begin position="287"/>
        <end position="296"/>
    </location>
</feature>
<dbReference type="AlphaFoldDB" id="A0A1Y3AZV6"/>
<proteinExistence type="predicted"/>
<gene>
    <name evidence="2" type="ORF">BLA29_008165</name>
</gene>
<feature type="non-terminal residue" evidence="2">
    <location>
        <position position="325"/>
    </location>
</feature>
<accession>A0A1Y3AZV6</accession>
<name>A0A1Y3AZV6_EURMA</name>
<evidence type="ECO:0000313" key="2">
    <source>
        <dbReference type="EMBL" id="OTF73517.1"/>
    </source>
</evidence>
<organism evidence="2 3">
    <name type="scientific">Euroglyphus maynei</name>
    <name type="common">Mayne's house dust mite</name>
    <dbReference type="NCBI Taxonomy" id="6958"/>
    <lineage>
        <taxon>Eukaryota</taxon>
        <taxon>Metazoa</taxon>
        <taxon>Ecdysozoa</taxon>
        <taxon>Arthropoda</taxon>
        <taxon>Chelicerata</taxon>
        <taxon>Arachnida</taxon>
        <taxon>Acari</taxon>
        <taxon>Acariformes</taxon>
        <taxon>Sarcoptiformes</taxon>
        <taxon>Astigmata</taxon>
        <taxon>Psoroptidia</taxon>
        <taxon>Analgoidea</taxon>
        <taxon>Pyroglyphidae</taxon>
        <taxon>Pyroglyphinae</taxon>
        <taxon>Euroglyphus</taxon>
    </lineage>
</organism>
<feature type="region of interest" description="Disordered" evidence="1">
    <location>
        <begin position="1"/>
        <end position="263"/>
    </location>
</feature>